<keyword evidence="1" id="KW-0732">Signal</keyword>
<dbReference type="KEGG" id="sur:STAUR_6199"/>
<evidence type="ECO:0000259" key="2">
    <source>
        <dbReference type="Pfam" id="PF04773"/>
    </source>
</evidence>
<dbReference type="InterPro" id="IPR006860">
    <property type="entry name" value="FecR"/>
</dbReference>
<sequence>MNGRWTSMLMALALSALPAGCSPDGKPQASPPPPPVRPPHAHLKEVSGDVKLKRASGDEWLAAREGLPLFENDKVSTAGGAHARIVFAHGGSVNLGEDALIGIAETRPRPGQTRTDVTVLKGKVDATLEAPATQALSVSTPSATIQAGREIVFQ</sequence>
<feature type="domain" description="FecR protein" evidence="2">
    <location>
        <begin position="73"/>
        <end position="147"/>
    </location>
</feature>
<protein>
    <submittedName>
        <fullName evidence="3">Conserved uncharacterized protein</fullName>
    </submittedName>
</protein>
<dbReference type="eggNOG" id="COG3712">
    <property type="taxonomic scope" value="Bacteria"/>
</dbReference>
<dbReference type="PANTHER" id="PTHR38731">
    <property type="entry name" value="LIPL45-RELATED LIPOPROTEIN-RELATED"/>
    <property type="match status" value="1"/>
</dbReference>
<organism evidence="3 4">
    <name type="scientific">Stigmatella aurantiaca (strain DW4/3-1)</name>
    <dbReference type="NCBI Taxonomy" id="378806"/>
    <lineage>
        <taxon>Bacteria</taxon>
        <taxon>Pseudomonadati</taxon>
        <taxon>Myxococcota</taxon>
        <taxon>Myxococcia</taxon>
        <taxon>Myxococcales</taxon>
        <taxon>Cystobacterineae</taxon>
        <taxon>Archangiaceae</taxon>
        <taxon>Stigmatella</taxon>
    </lineage>
</organism>
<evidence type="ECO:0000313" key="3">
    <source>
        <dbReference type="EMBL" id="ADO73956.1"/>
    </source>
</evidence>
<dbReference type="RefSeq" id="WP_013377176.1">
    <property type="nucleotide sequence ID" value="NC_014623.1"/>
</dbReference>
<proteinExistence type="predicted"/>
<feature type="chain" id="PRO_5003169522" evidence="1">
    <location>
        <begin position="22"/>
        <end position="154"/>
    </location>
</feature>
<keyword evidence="4" id="KW-1185">Reference proteome</keyword>
<gene>
    <name evidence="3" type="ordered locus">STAUR_6199</name>
</gene>
<dbReference type="OrthoDB" id="5513853at2"/>
<dbReference type="AlphaFoldDB" id="E3FFN3"/>
<evidence type="ECO:0000256" key="1">
    <source>
        <dbReference type="SAM" id="SignalP"/>
    </source>
</evidence>
<accession>E3FFN3</accession>
<feature type="signal peptide" evidence="1">
    <location>
        <begin position="1"/>
        <end position="21"/>
    </location>
</feature>
<dbReference type="EMBL" id="CP002271">
    <property type="protein sequence ID" value="ADO73956.1"/>
    <property type="molecule type" value="Genomic_DNA"/>
</dbReference>
<reference evidence="3 4" key="1">
    <citation type="journal article" date="2011" name="Mol. Biol. Evol.">
        <title>Comparative genomic analysis of fruiting body formation in Myxococcales.</title>
        <authorList>
            <person name="Huntley S."/>
            <person name="Hamann N."/>
            <person name="Wegener-Feldbrugge S."/>
            <person name="Treuner-Lange A."/>
            <person name="Kube M."/>
            <person name="Reinhardt R."/>
            <person name="Klages S."/>
            <person name="Muller R."/>
            <person name="Ronning C.M."/>
            <person name="Nierman W.C."/>
            <person name="Sogaard-Andersen L."/>
        </authorList>
    </citation>
    <scope>NUCLEOTIDE SEQUENCE [LARGE SCALE GENOMIC DNA]</scope>
    <source>
        <strain evidence="3 4">DW4/3-1</strain>
    </source>
</reference>
<evidence type="ECO:0000313" key="4">
    <source>
        <dbReference type="Proteomes" id="UP000001351"/>
    </source>
</evidence>
<name>E3FFN3_STIAD</name>
<dbReference type="Proteomes" id="UP000001351">
    <property type="component" value="Chromosome"/>
</dbReference>
<dbReference type="Pfam" id="PF04773">
    <property type="entry name" value="FecR"/>
    <property type="match status" value="1"/>
</dbReference>
<dbReference type="STRING" id="378806.STAUR_6199"/>
<dbReference type="HOGENOM" id="CLU_1738539_0_0_7"/>